<evidence type="ECO:0000256" key="1">
    <source>
        <dbReference type="ARBA" id="ARBA00001342"/>
    </source>
</evidence>
<feature type="binding site" evidence="13">
    <location>
        <position position="146"/>
    </location>
    <ligand>
        <name>Mg(2+)</name>
        <dbReference type="ChEBI" id="CHEBI:18420"/>
    </ligand>
</feature>
<comment type="cofactor">
    <cofactor evidence="13">
        <name>Mg(2+)</name>
        <dbReference type="ChEBI" id="CHEBI:18420"/>
    </cofactor>
</comment>
<evidence type="ECO:0000256" key="12">
    <source>
        <dbReference type="ARBA" id="ARBA00047973"/>
    </source>
</evidence>
<evidence type="ECO:0000256" key="6">
    <source>
        <dbReference type="ARBA" id="ARBA00012947"/>
    </source>
</evidence>
<dbReference type="PANTHER" id="PTHR33254">
    <property type="entry name" value="4-HYDROXY-4-METHYL-2-OXOGLUTARATE ALDOLASE 3-RELATED"/>
    <property type="match status" value="1"/>
</dbReference>
<comment type="catalytic activity">
    <reaction evidence="1">
        <text>4-hydroxy-4-methyl-2-oxoglutarate = 2 pyruvate</text>
        <dbReference type="Rhea" id="RHEA:22748"/>
        <dbReference type="ChEBI" id="CHEBI:15361"/>
        <dbReference type="ChEBI" id="CHEBI:58276"/>
        <dbReference type="EC" id="4.1.3.17"/>
    </reaction>
</comment>
<comment type="subunit">
    <text evidence="4">Homotrimer.</text>
</comment>
<evidence type="ECO:0000256" key="9">
    <source>
        <dbReference type="ARBA" id="ARBA00029596"/>
    </source>
</evidence>
<evidence type="ECO:0000256" key="10">
    <source>
        <dbReference type="ARBA" id="ARBA00030169"/>
    </source>
</evidence>
<comment type="similarity">
    <text evidence="3">Belongs to the class II aldolase/RraA-like family.</text>
</comment>
<comment type="function">
    <text evidence="8">Catalyzes the aldol cleavage of 4-hydroxy-4-methyl-2-oxoglutarate (HMG) into 2 molecules of pyruvate. Also contains a secondary oxaloacetate (OAA) decarboxylase activity due to the common pyruvate enolate transition state formed following C-C bond cleavage in the retro-aldol and decarboxylation reactions.</text>
</comment>
<dbReference type="GO" id="GO:0008948">
    <property type="term" value="F:oxaloacetate decarboxylase activity"/>
    <property type="evidence" value="ECO:0007669"/>
    <property type="project" value="UniProtKB-EC"/>
</dbReference>
<dbReference type="CDD" id="cd16841">
    <property type="entry name" value="RraA_family"/>
    <property type="match status" value="1"/>
</dbReference>
<keyword evidence="13" id="KW-0479">Metal-binding</keyword>
<feature type="binding site" evidence="13">
    <location>
        <position position="145"/>
    </location>
    <ligand>
        <name>substrate</name>
    </ligand>
</feature>
<evidence type="ECO:0000256" key="3">
    <source>
        <dbReference type="ARBA" id="ARBA00008621"/>
    </source>
</evidence>
<dbReference type="RefSeq" id="WP_165438538.1">
    <property type="nucleotide sequence ID" value="NZ_SHKL01000001.1"/>
</dbReference>
<evidence type="ECO:0000256" key="8">
    <source>
        <dbReference type="ARBA" id="ARBA00025046"/>
    </source>
</evidence>
<evidence type="ECO:0000313" key="16">
    <source>
        <dbReference type="Proteomes" id="UP000291591"/>
    </source>
</evidence>
<dbReference type="InterPro" id="IPR005493">
    <property type="entry name" value="RraA/RraA-like"/>
</dbReference>
<evidence type="ECO:0000256" key="7">
    <source>
        <dbReference type="ARBA" id="ARBA00016549"/>
    </source>
</evidence>
<comment type="catalytic activity">
    <reaction evidence="12">
        <text>oxaloacetate + H(+) = pyruvate + CO2</text>
        <dbReference type="Rhea" id="RHEA:15641"/>
        <dbReference type="ChEBI" id="CHEBI:15361"/>
        <dbReference type="ChEBI" id="CHEBI:15378"/>
        <dbReference type="ChEBI" id="CHEBI:16452"/>
        <dbReference type="ChEBI" id="CHEBI:16526"/>
        <dbReference type="EC" id="4.1.1.112"/>
    </reaction>
</comment>
<evidence type="ECO:0000256" key="4">
    <source>
        <dbReference type="ARBA" id="ARBA00011233"/>
    </source>
</evidence>
<gene>
    <name evidence="15" type="ORF">EV383_5885</name>
</gene>
<dbReference type="Pfam" id="PF03737">
    <property type="entry name" value="RraA-like"/>
    <property type="match status" value="1"/>
</dbReference>
<dbReference type="Gene3D" id="3.50.30.40">
    <property type="entry name" value="Ribonuclease E inhibitor RraA/RraA-like"/>
    <property type="match status" value="1"/>
</dbReference>
<dbReference type="SUPFAM" id="SSF89562">
    <property type="entry name" value="RraA-like"/>
    <property type="match status" value="1"/>
</dbReference>
<evidence type="ECO:0000256" key="13">
    <source>
        <dbReference type="PIRSR" id="PIRSR605493-1"/>
    </source>
</evidence>
<evidence type="ECO:0000313" key="15">
    <source>
        <dbReference type="EMBL" id="RZT88931.1"/>
    </source>
</evidence>
<evidence type="ECO:0000256" key="11">
    <source>
        <dbReference type="ARBA" id="ARBA00032305"/>
    </source>
</evidence>
<comment type="caution">
    <text evidence="15">The sequence shown here is derived from an EMBL/GenBank/DDBJ whole genome shotgun (WGS) entry which is preliminary data.</text>
</comment>
<keyword evidence="16" id="KW-1185">Reference proteome</keyword>
<evidence type="ECO:0000256" key="2">
    <source>
        <dbReference type="ARBA" id="ARBA00001968"/>
    </source>
</evidence>
<accession>A0A4Q7V5S0</accession>
<dbReference type="GO" id="GO:0047443">
    <property type="term" value="F:4-hydroxy-4-methyl-2-oxoglutarate aldolase activity"/>
    <property type="evidence" value="ECO:0007669"/>
    <property type="project" value="UniProtKB-EC"/>
</dbReference>
<dbReference type="GO" id="GO:0046872">
    <property type="term" value="F:metal ion binding"/>
    <property type="evidence" value="ECO:0007669"/>
    <property type="project" value="UniProtKB-KW"/>
</dbReference>
<evidence type="ECO:0000256" key="14">
    <source>
        <dbReference type="SAM" id="MobiDB-lite"/>
    </source>
</evidence>
<proteinExistence type="inferred from homology"/>
<keyword evidence="13" id="KW-0460">Magnesium</keyword>
<dbReference type="InterPro" id="IPR036704">
    <property type="entry name" value="RraA/RraA-like_sf"/>
</dbReference>
<protein>
    <recommendedName>
        <fullName evidence="7">Putative 4-hydroxy-4-methyl-2-oxoglutarate aldolase</fullName>
        <ecNumber evidence="6">4.1.1.112</ecNumber>
        <ecNumber evidence="5">4.1.3.17</ecNumber>
    </recommendedName>
    <alternativeName>
        <fullName evidence="11">Oxaloacetate decarboxylase</fullName>
    </alternativeName>
    <alternativeName>
        <fullName evidence="9">Regulator of ribonuclease activity homolog</fullName>
    </alternativeName>
    <alternativeName>
        <fullName evidence="10">RraA-like protein</fullName>
    </alternativeName>
</protein>
<dbReference type="Proteomes" id="UP000291591">
    <property type="component" value="Unassembled WGS sequence"/>
</dbReference>
<sequence>MADTRDPSPPGPSAPPGSAAPLGHRALVPPRIGPDPEPLAEEILAIYRATPAAAVADKVGRLWTMDPVIGPLRPSMPHLAGVAITVKAPPGDNWAVFGGLNRAFDGSVLVVDWRGHTGSCGGGEKALLPARSRGLAGLVIDGAWRDVDDVAASGFPLFGRGSTPFSPAKRDPGEVNVPVSCGGVVVEPGDVVVGDSDGVVIVPRRHAEQVARALAEQAGGADAHDEDMVRRIGQGFEAEVAVRQEREQR</sequence>
<evidence type="ECO:0000256" key="5">
    <source>
        <dbReference type="ARBA" id="ARBA00012213"/>
    </source>
</evidence>
<organism evidence="15 16">
    <name type="scientific">Pseudonocardia sediminis</name>
    <dbReference type="NCBI Taxonomy" id="1397368"/>
    <lineage>
        <taxon>Bacteria</taxon>
        <taxon>Bacillati</taxon>
        <taxon>Actinomycetota</taxon>
        <taxon>Actinomycetes</taxon>
        <taxon>Pseudonocardiales</taxon>
        <taxon>Pseudonocardiaceae</taxon>
        <taxon>Pseudonocardia</taxon>
    </lineage>
</organism>
<feature type="binding site" evidence="13">
    <location>
        <begin position="123"/>
        <end position="126"/>
    </location>
    <ligand>
        <name>substrate</name>
    </ligand>
</feature>
<dbReference type="PANTHER" id="PTHR33254:SF4">
    <property type="entry name" value="4-HYDROXY-4-METHYL-2-OXOGLUTARATE ALDOLASE 3-RELATED"/>
    <property type="match status" value="1"/>
</dbReference>
<reference evidence="15 16" key="1">
    <citation type="submission" date="2019-02" db="EMBL/GenBank/DDBJ databases">
        <title>Sequencing the genomes of 1000 actinobacteria strains.</title>
        <authorList>
            <person name="Klenk H.-P."/>
        </authorList>
    </citation>
    <scope>NUCLEOTIDE SEQUENCE [LARGE SCALE GENOMIC DNA]</scope>
    <source>
        <strain evidence="15 16">DSM 45779</strain>
    </source>
</reference>
<feature type="region of interest" description="Disordered" evidence="14">
    <location>
        <begin position="1"/>
        <end position="34"/>
    </location>
</feature>
<name>A0A4Q7V5S0_PSEST</name>
<dbReference type="AlphaFoldDB" id="A0A4Q7V5S0"/>
<dbReference type="EC" id="4.1.1.112" evidence="6"/>
<dbReference type="EMBL" id="SHKL01000001">
    <property type="protein sequence ID" value="RZT88931.1"/>
    <property type="molecule type" value="Genomic_DNA"/>
</dbReference>
<comment type="cofactor">
    <cofactor evidence="2">
        <name>a divalent metal cation</name>
        <dbReference type="ChEBI" id="CHEBI:60240"/>
    </cofactor>
</comment>
<dbReference type="EC" id="4.1.3.17" evidence="5"/>